<feature type="transmembrane region" description="Helical" evidence="7">
    <location>
        <begin position="136"/>
        <end position="154"/>
    </location>
</feature>
<evidence type="ECO:0000259" key="8">
    <source>
        <dbReference type="PROSITE" id="PS50850"/>
    </source>
</evidence>
<accession>A0ABP9F1N2</accession>
<dbReference type="Gene3D" id="1.20.1720.10">
    <property type="entry name" value="Multidrug resistance protein D"/>
    <property type="match status" value="1"/>
</dbReference>
<gene>
    <name evidence="9" type="ORF">GCM10023203_52700</name>
</gene>
<feature type="transmembrane region" description="Helical" evidence="7">
    <location>
        <begin position="40"/>
        <end position="64"/>
    </location>
</feature>
<dbReference type="SUPFAM" id="SSF103473">
    <property type="entry name" value="MFS general substrate transporter"/>
    <property type="match status" value="1"/>
</dbReference>
<feature type="transmembrane region" description="Helical" evidence="7">
    <location>
        <begin position="231"/>
        <end position="249"/>
    </location>
</feature>
<feature type="region of interest" description="Disordered" evidence="6">
    <location>
        <begin position="1"/>
        <end position="30"/>
    </location>
</feature>
<feature type="transmembrane region" description="Helical" evidence="7">
    <location>
        <begin position="76"/>
        <end position="95"/>
    </location>
</feature>
<sequence>MSDPRPSTVEPRPEDGPPPEPVIPEPTPGPAPEPPVRVGLLLGVLLVAVATAVLANSMVLVLVPEIGRDYAASPGGLAWVVTAFSLSFAVATPLYGRIADVFGVRRVFAAGLAIFIVGSVLAGLAPGIGLHLVGRVLQGLGSAAVPALGSVAVARSLPPGRRGFGFGIVGTGVGAGQALGPPLAGFVAEAAGWRWPFLGAALLVAPLLVIAPRVLPDGRPDTPGSWRQVDLVGGVLLGGAVGLGLFGLTRAQQVGLGASTSWGAIVAAAVLAVGFTLWIRRTPQPFVPPALLTHGPFVTAVGIGFLAMFGYLGTILLVPLLVATVNRLGVGQVGLVLLPGAVAVALLSSLAGRLSDRFGPRTLVGLGLTLLLLAVATLSSAAGGSAVLLSAVTFLVGVALATITSPLINAVAAAVPDEHAGVGIGLYQGAFFLGGGTGAAVLGTVLAARTTGGAGSWNPLHDGAGAPFSDALLVVAGVLVVAIALSRRLPHRT</sequence>
<dbReference type="Pfam" id="PF07690">
    <property type="entry name" value="MFS_1"/>
    <property type="match status" value="1"/>
</dbReference>
<feature type="transmembrane region" description="Helical" evidence="7">
    <location>
        <begin position="388"/>
        <end position="412"/>
    </location>
</feature>
<feature type="transmembrane region" description="Helical" evidence="7">
    <location>
        <begin position="363"/>
        <end position="382"/>
    </location>
</feature>
<feature type="domain" description="Major facilitator superfamily (MFS) profile" evidence="8">
    <location>
        <begin position="36"/>
        <end position="493"/>
    </location>
</feature>
<evidence type="ECO:0000313" key="9">
    <source>
        <dbReference type="EMBL" id="GAA4892289.1"/>
    </source>
</evidence>
<dbReference type="PRINTS" id="PR01036">
    <property type="entry name" value="TCRTETB"/>
</dbReference>
<dbReference type="Gene3D" id="1.20.1250.20">
    <property type="entry name" value="MFS general substrate transporter like domains"/>
    <property type="match status" value="1"/>
</dbReference>
<dbReference type="EMBL" id="BAABHQ010000022">
    <property type="protein sequence ID" value="GAA4892289.1"/>
    <property type="molecule type" value="Genomic_DNA"/>
</dbReference>
<dbReference type="InterPro" id="IPR011701">
    <property type="entry name" value="MFS"/>
</dbReference>
<feature type="transmembrane region" description="Helical" evidence="7">
    <location>
        <begin position="424"/>
        <end position="448"/>
    </location>
</feature>
<evidence type="ECO:0000256" key="5">
    <source>
        <dbReference type="ARBA" id="ARBA00023136"/>
    </source>
</evidence>
<feature type="transmembrane region" description="Helical" evidence="7">
    <location>
        <begin position="166"/>
        <end position="187"/>
    </location>
</feature>
<evidence type="ECO:0000256" key="4">
    <source>
        <dbReference type="ARBA" id="ARBA00022989"/>
    </source>
</evidence>
<keyword evidence="2" id="KW-0813">Transport</keyword>
<feature type="transmembrane region" description="Helical" evidence="7">
    <location>
        <begin position="193"/>
        <end position="211"/>
    </location>
</feature>
<dbReference type="RefSeq" id="WP_274230332.1">
    <property type="nucleotide sequence ID" value="NZ_BAABHQ010000022.1"/>
</dbReference>
<evidence type="ECO:0000256" key="7">
    <source>
        <dbReference type="SAM" id="Phobius"/>
    </source>
</evidence>
<feature type="transmembrane region" description="Helical" evidence="7">
    <location>
        <begin position="261"/>
        <end position="279"/>
    </location>
</feature>
<evidence type="ECO:0000256" key="6">
    <source>
        <dbReference type="SAM" id="MobiDB-lite"/>
    </source>
</evidence>
<feature type="transmembrane region" description="Helical" evidence="7">
    <location>
        <begin position="330"/>
        <end position="351"/>
    </location>
</feature>
<feature type="transmembrane region" description="Helical" evidence="7">
    <location>
        <begin position="107"/>
        <end position="130"/>
    </location>
</feature>
<feature type="compositionally biased region" description="Pro residues" evidence="6">
    <location>
        <begin position="16"/>
        <end position="30"/>
    </location>
</feature>
<evidence type="ECO:0000256" key="2">
    <source>
        <dbReference type="ARBA" id="ARBA00022448"/>
    </source>
</evidence>
<protein>
    <submittedName>
        <fullName evidence="9">MFS transporter</fullName>
    </submittedName>
</protein>
<keyword evidence="10" id="KW-1185">Reference proteome</keyword>
<feature type="transmembrane region" description="Helical" evidence="7">
    <location>
        <begin position="291"/>
        <end position="318"/>
    </location>
</feature>
<evidence type="ECO:0000256" key="3">
    <source>
        <dbReference type="ARBA" id="ARBA00022692"/>
    </source>
</evidence>
<comment type="subcellular location">
    <subcellularLocation>
        <location evidence="1">Cell membrane</location>
        <topology evidence="1">Multi-pass membrane protein</topology>
    </subcellularLocation>
</comment>
<evidence type="ECO:0000313" key="10">
    <source>
        <dbReference type="Proteomes" id="UP001500457"/>
    </source>
</evidence>
<keyword evidence="3 7" id="KW-0812">Transmembrane</keyword>
<dbReference type="PROSITE" id="PS50850">
    <property type="entry name" value="MFS"/>
    <property type="match status" value="1"/>
</dbReference>
<dbReference type="InterPro" id="IPR020846">
    <property type="entry name" value="MFS_dom"/>
</dbReference>
<feature type="transmembrane region" description="Helical" evidence="7">
    <location>
        <begin position="468"/>
        <end position="485"/>
    </location>
</feature>
<name>A0ABP9F1N2_9PSEU</name>
<keyword evidence="5 7" id="KW-0472">Membrane</keyword>
<dbReference type="PANTHER" id="PTHR42718:SF9">
    <property type="entry name" value="MAJOR FACILITATOR SUPERFAMILY MULTIDRUG TRANSPORTER MFSC"/>
    <property type="match status" value="1"/>
</dbReference>
<organism evidence="9 10">
    <name type="scientific">Actinomycetospora straminea</name>
    <dbReference type="NCBI Taxonomy" id="663607"/>
    <lineage>
        <taxon>Bacteria</taxon>
        <taxon>Bacillati</taxon>
        <taxon>Actinomycetota</taxon>
        <taxon>Actinomycetes</taxon>
        <taxon>Pseudonocardiales</taxon>
        <taxon>Pseudonocardiaceae</taxon>
        <taxon>Actinomycetospora</taxon>
    </lineage>
</organism>
<comment type="caution">
    <text evidence="9">The sequence shown here is derived from an EMBL/GenBank/DDBJ whole genome shotgun (WGS) entry which is preliminary data.</text>
</comment>
<proteinExistence type="predicted"/>
<dbReference type="CDD" id="cd17321">
    <property type="entry name" value="MFS_MMR_MDR_like"/>
    <property type="match status" value="1"/>
</dbReference>
<dbReference type="PANTHER" id="PTHR42718">
    <property type="entry name" value="MAJOR FACILITATOR SUPERFAMILY MULTIDRUG TRANSPORTER MFSC"/>
    <property type="match status" value="1"/>
</dbReference>
<dbReference type="InterPro" id="IPR036259">
    <property type="entry name" value="MFS_trans_sf"/>
</dbReference>
<evidence type="ECO:0000256" key="1">
    <source>
        <dbReference type="ARBA" id="ARBA00004651"/>
    </source>
</evidence>
<keyword evidence="4 7" id="KW-1133">Transmembrane helix</keyword>
<reference evidence="10" key="1">
    <citation type="journal article" date="2019" name="Int. J. Syst. Evol. Microbiol.">
        <title>The Global Catalogue of Microorganisms (GCM) 10K type strain sequencing project: providing services to taxonomists for standard genome sequencing and annotation.</title>
        <authorList>
            <consortium name="The Broad Institute Genomics Platform"/>
            <consortium name="The Broad Institute Genome Sequencing Center for Infectious Disease"/>
            <person name="Wu L."/>
            <person name="Ma J."/>
        </authorList>
    </citation>
    <scope>NUCLEOTIDE SEQUENCE [LARGE SCALE GENOMIC DNA]</scope>
    <source>
        <strain evidence="10">JCM 17983</strain>
    </source>
</reference>
<dbReference type="Proteomes" id="UP001500457">
    <property type="component" value="Unassembled WGS sequence"/>
</dbReference>